<dbReference type="KEGG" id="pste:PSTEL_12110"/>
<dbReference type="AlphaFoldDB" id="A0A089N4N5"/>
<sequence length="197" mass="21750">MSKLVFFLGAAGAGKTTLAKALAERRKAAFFDMDVLLRPAANALMEQNGLDPDDRDSDAYKKLCRDLGYRITMDAALDNVGLNVDCLVVGPFTKEAADEGWISDELARIGRSLENVEVKVIIVSLSDEALYKKRILARNSRLDDWKLRHWDEFRSALGKCGVSWPLPASSVLHFDNSGTDPLLAADAIERFVYPEGS</sequence>
<dbReference type="RefSeq" id="WP_038695451.1">
    <property type="nucleotide sequence ID" value="NZ_CP009286.1"/>
</dbReference>
<dbReference type="EMBL" id="CP009286">
    <property type="protein sequence ID" value="AIQ63714.1"/>
    <property type="molecule type" value="Genomic_DNA"/>
</dbReference>
<keyword evidence="2" id="KW-1185">Reference proteome</keyword>
<accession>A0A089N4N5</accession>
<protein>
    <recommendedName>
        <fullName evidence="3">ATP-binding protein</fullName>
    </recommendedName>
</protein>
<evidence type="ECO:0000313" key="2">
    <source>
        <dbReference type="Proteomes" id="UP000029507"/>
    </source>
</evidence>
<dbReference type="HOGENOM" id="CLU_108060_1_0_9"/>
<dbReference type="Proteomes" id="UP000029507">
    <property type="component" value="Chromosome"/>
</dbReference>
<dbReference type="OrthoDB" id="198115at2"/>
<evidence type="ECO:0008006" key="3">
    <source>
        <dbReference type="Google" id="ProtNLM"/>
    </source>
</evidence>
<dbReference type="InterPro" id="IPR027417">
    <property type="entry name" value="P-loop_NTPase"/>
</dbReference>
<dbReference type="STRING" id="169760.PSTEL_12110"/>
<evidence type="ECO:0000313" key="1">
    <source>
        <dbReference type="EMBL" id="AIQ63714.1"/>
    </source>
</evidence>
<dbReference type="Pfam" id="PF13671">
    <property type="entry name" value="AAA_33"/>
    <property type="match status" value="1"/>
</dbReference>
<dbReference type="SUPFAM" id="SSF52540">
    <property type="entry name" value="P-loop containing nucleoside triphosphate hydrolases"/>
    <property type="match status" value="1"/>
</dbReference>
<gene>
    <name evidence="1" type="ORF">PSTEL_12110</name>
</gene>
<organism evidence="1 2">
    <name type="scientific">Paenibacillus stellifer</name>
    <dbReference type="NCBI Taxonomy" id="169760"/>
    <lineage>
        <taxon>Bacteria</taxon>
        <taxon>Bacillati</taxon>
        <taxon>Bacillota</taxon>
        <taxon>Bacilli</taxon>
        <taxon>Bacillales</taxon>
        <taxon>Paenibacillaceae</taxon>
        <taxon>Paenibacillus</taxon>
    </lineage>
</organism>
<reference evidence="1 2" key="1">
    <citation type="submission" date="2014-08" db="EMBL/GenBank/DDBJ databases">
        <title>Comparative genomics of the Paenibacillus odorifer group.</title>
        <authorList>
            <person name="den Bakker H.C."/>
            <person name="Tsai Y.-C."/>
            <person name="Martin N."/>
            <person name="Korlach J."/>
            <person name="Wiedmann M."/>
        </authorList>
    </citation>
    <scope>NUCLEOTIDE SEQUENCE [LARGE SCALE GENOMIC DNA]</scope>
    <source>
        <strain evidence="1 2">DSM 14472</strain>
    </source>
</reference>
<dbReference type="Gene3D" id="3.40.50.300">
    <property type="entry name" value="P-loop containing nucleotide triphosphate hydrolases"/>
    <property type="match status" value="1"/>
</dbReference>
<name>A0A089N4N5_9BACL</name>
<proteinExistence type="predicted"/>